<feature type="domain" description="Sulfatase-modifying factor enzyme-like" evidence="2">
    <location>
        <begin position="87"/>
        <end position="196"/>
    </location>
</feature>
<sequence length="359" mass="37819">MSITISTPDALRQSVEAASGGANTVLYDAKGYPSVMCIVPRFNIEDIDPALGSGTHPAFVVNGVPKSEIFVGKFLSRIHDGHALSLPGQDPSAAISFDTADARCTAKGPGWHMMTNAEWSAVALWAWKNGFMPRGNTQYGRDHVQQYETGRRQDSAAPGEASGTARTLTGSGPVSWFHDNTPAGIADLTGNVHEWQRGLRMVDGEIQIIPDNDAAATDADHSPTSTLWKAIMPNGSLVAPGTAGSLKWNATGADGAGSPELDTAVTSQSDGTTSASAMYKDVAAAAGVTVPNLLKLLGLFPHDATIERGRFYMRNEGERLPVRGGYWNSGSNAGLFALDLAYPRSGVSTGVGFRPAFVI</sequence>
<dbReference type="InterPro" id="IPR016187">
    <property type="entry name" value="CTDL_fold"/>
</dbReference>
<evidence type="ECO:0000256" key="1">
    <source>
        <dbReference type="SAM" id="MobiDB-lite"/>
    </source>
</evidence>
<evidence type="ECO:0000313" key="3">
    <source>
        <dbReference type="EMBL" id="WPZ23102.1"/>
    </source>
</evidence>
<organism evidence="3 4">
    <name type="scientific">Sulfitobacter faviae</name>
    <dbReference type="NCBI Taxonomy" id="1775881"/>
    <lineage>
        <taxon>Bacteria</taxon>
        <taxon>Pseudomonadati</taxon>
        <taxon>Pseudomonadota</taxon>
        <taxon>Alphaproteobacteria</taxon>
        <taxon>Rhodobacterales</taxon>
        <taxon>Roseobacteraceae</taxon>
        <taxon>Sulfitobacter</taxon>
    </lineage>
</organism>
<name>A0ABZ0V7P2_9RHOB</name>
<dbReference type="Proteomes" id="UP001326567">
    <property type="component" value="Chromosome"/>
</dbReference>
<accession>A0ABZ0V7P2</accession>
<dbReference type="Pfam" id="PF03781">
    <property type="entry name" value="FGE-sulfatase"/>
    <property type="match status" value="1"/>
</dbReference>
<keyword evidence="4" id="KW-1185">Reference proteome</keyword>
<dbReference type="SUPFAM" id="SSF56436">
    <property type="entry name" value="C-type lectin-like"/>
    <property type="match status" value="1"/>
</dbReference>
<reference evidence="3 4" key="1">
    <citation type="submission" date="2023-11" db="EMBL/GenBank/DDBJ databases">
        <title>From the Deep-Sea to the Surface: Bacterial Genomes Isolated from the Moytirra Hydrothermal Vent Plume.</title>
        <authorList>
            <person name="Major S.R."/>
        </authorList>
    </citation>
    <scope>NUCLEOTIDE SEQUENCE [LARGE SCALE GENOMIC DNA]</scope>
    <source>
        <strain evidence="3 4">OXR-9</strain>
    </source>
</reference>
<dbReference type="InterPro" id="IPR005532">
    <property type="entry name" value="SUMF_dom"/>
</dbReference>
<gene>
    <name evidence="3" type="ORF">T7987_07695</name>
</gene>
<protein>
    <submittedName>
        <fullName evidence="3">SUMF1/EgtB/PvdO family nonheme iron enzyme</fullName>
    </submittedName>
</protein>
<dbReference type="RefSeq" id="WP_322329578.1">
    <property type="nucleotide sequence ID" value="NZ_CP139725.1"/>
</dbReference>
<proteinExistence type="predicted"/>
<evidence type="ECO:0000259" key="2">
    <source>
        <dbReference type="Pfam" id="PF03781"/>
    </source>
</evidence>
<dbReference type="Gene3D" id="3.90.1580.10">
    <property type="entry name" value="paralog of FGE (formylglycine-generating enzyme)"/>
    <property type="match status" value="1"/>
</dbReference>
<dbReference type="InterPro" id="IPR042095">
    <property type="entry name" value="SUMF_sf"/>
</dbReference>
<dbReference type="EMBL" id="CP139725">
    <property type="protein sequence ID" value="WPZ23102.1"/>
    <property type="molecule type" value="Genomic_DNA"/>
</dbReference>
<feature type="region of interest" description="Disordered" evidence="1">
    <location>
        <begin position="150"/>
        <end position="175"/>
    </location>
</feature>
<evidence type="ECO:0000313" key="4">
    <source>
        <dbReference type="Proteomes" id="UP001326567"/>
    </source>
</evidence>